<keyword evidence="9" id="KW-0436">Ligase</keyword>
<reference evidence="9 10" key="1">
    <citation type="submission" date="2019-03" db="EMBL/GenBank/DDBJ databases">
        <title>Genomic Encyclopedia of Type Strains, Phase IV (KMG-IV): sequencing the most valuable type-strain genomes for metagenomic binning, comparative biology and taxonomic classification.</title>
        <authorList>
            <person name="Goeker M."/>
        </authorList>
    </citation>
    <scope>NUCLEOTIDE SEQUENCE [LARGE SCALE GENOMIC DNA]</scope>
    <source>
        <strain evidence="9 10">DSM 1837</strain>
    </source>
</reference>
<proteinExistence type="predicted"/>
<feature type="transmembrane region" description="Helical" evidence="5">
    <location>
        <begin position="182"/>
        <end position="202"/>
    </location>
</feature>
<feature type="transmembrane region" description="Helical" evidence="5">
    <location>
        <begin position="337"/>
        <end position="356"/>
    </location>
</feature>
<feature type="transmembrane region" description="Helical" evidence="5">
    <location>
        <begin position="73"/>
        <end position="97"/>
    </location>
</feature>
<dbReference type="GO" id="GO:0016020">
    <property type="term" value="C:membrane"/>
    <property type="evidence" value="ECO:0007669"/>
    <property type="project" value="UniProtKB-SubCell"/>
</dbReference>
<dbReference type="InterPro" id="IPR051533">
    <property type="entry name" value="WaaL-like"/>
</dbReference>
<feature type="transmembrane region" description="Helical" evidence="5">
    <location>
        <begin position="208"/>
        <end position="226"/>
    </location>
</feature>
<dbReference type="EMBL" id="SLXH01000014">
    <property type="protein sequence ID" value="TCP17050.1"/>
    <property type="molecule type" value="Genomic_DNA"/>
</dbReference>
<evidence type="ECO:0000259" key="7">
    <source>
        <dbReference type="Pfam" id="PF11846"/>
    </source>
</evidence>
<dbReference type="InterPro" id="IPR031726">
    <property type="entry name" value="PglL_A"/>
</dbReference>
<dbReference type="PANTHER" id="PTHR37422">
    <property type="entry name" value="TEICHURONIC ACID BIOSYNTHESIS PROTEIN TUAE"/>
    <property type="match status" value="1"/>
</dbReference>
<evidence type="ECO:0000256" key="2">
    <source>
        <dbReference type="ARBA" id="ARBA00022692"/>
    </source>
</evidence>
<evidence type="ECO:0000259" key="6">
    <source>
        <dbReference type="Pfam" id="PF04932"/>
    </source>
</evidence>
<evidence type="ECO:0000313" key="10">
    <source>
        <dbReference type="Proteomes" id="UP000295182"/>
    </source>
</evidence>
<feature type="transmembrane region" description="Helical" evidence="5">
    <location>
        <begin position="233"/>
        <end position="252"/>
    </location>
</feature>
<keyword evidence="3 5" id="KW-1133">Transmembrane helix</keyword>
<organism evidence="9 10">
    <name type="scientific">Simplicispira metamorpha</name>
    <dbReference type="NCBI Taxonomy" id="80881"/>
    <lineage>
        <taxon>Bacteria</taxon>
        <taxon>Pseudomonadati</taxon>
        <taxon>Pseudomonadota</taxon>
        <taxon>Betaproteobacteria</taxon>
        <taxon>Burkholderiales</taxon>
        <taxon>Comamonadaceae</taxon>
        <taxon>Simplicispira</taxon>
    </lineage>
</organism>
<feature type="transmembrane region" description="Helical" evidence="5">
    <location>
        <begin position="436"/>
        <end position="455"/>
    </location>
</feature>
<dbReference type="GO" id="GO:0016874">
    <property type="term" value="F:ligase activity"/>
    <property type="evidence" value="ECO:0007669"/>
    <property type="project" value="UniProtKB-KW"/>
</dbReference>
<keyword evidence="10" id="KW-1185">Reference proteome</keyword>
<dbReference type="Pfam" id="PF15864">
    <property type="entry name" value="PglL_A"/>
    <property type="match status" value="1"/>
</dbReference>
<dbReference type="Pfam" id="PF11846">
    <property type="entry name" value="Wzy_C_2"/>
    <property type="match status" value="1"/>
</dbReference>
<name>A0A4R2N7X0_9BURK</name>
<feature type="domain" description="Protein glycosylation ligase" evidence="8">
    <location>
        <begin position="115"/>
        <end position="140"/>
    </location>
</feature>
<feature type="transmembrane region" description="Helical" evidence="5">
    <location>
        <begin position="368"/>
        <end position="388"/>
    </location>
</feature>
<comment type="caution">
    <text evidence="9">The sequence shown here is derived from an EMBL/GenBank/DDBJ whole genome shotgun (WGS) entry which is preliminary data.</text>
</comment>
<dbReference type="InterPro" id="IPR021797">
    <property type="entry name" value="Wzy_C_2"/>
</dbReference>
<evidence type="ECO:0000259" key="8">
    <source>
        <dbReference type="Pfam" id="PF15864"/>
    </source>
</evidence>
<evidence type="ECO:0000256" key="4">
    <source>
        <dbReference type="ARBA" id="ARBA00023136"/>
    </source>
</evidence>
<accession>A0A4R2N7X0</accession>
<evidence type="ECO:0000256" key="3">
    <source>
        <dbReference type="ARBA" id="ARBA00022989"/>
    </source>
</evidence>
<dbReference type="RefSeq" id="WP_119013985.1">
    <property type="nucleotide sequence ID" value="NZ_QXNC01000025.1"/>
</dbReference>
<dbReference type="OrthoDB" id="4448at2"/>
<gene>
    <name evidence="9" type="ORF">EV674_1145</name>
</gene>
<dbReference type="Proteomes" id="UP000295182">
    <property type="component" value="Unassembled WGS sequence"/>
</dbReference>
<sequence>MNLSSFVRALVLGLAVALPMVFPFTQAPNPNFWPLMVAWGCGLLGFGVLWWWPAWCARSAPGGAAEALAPALWARWVAGGLLWGALLAAAAGLLQYFDGALGWAPWVAPSSPGLAMGNVRQRNQQASLLSVGVWALLWLLAQAQARLPVRWSATDADTDRAVDVGTGAGAIAGAGVDTRVPLPGAVGLLGVFSAWALVALALASAATASRTGLLQWLVLVALLWCWRASMGRLALVLALVGALVYGAAAWLLPQLLWQWTGFQADGLLGRFTDGGPVCTSRRVLWANVLHLIAQKPWLGWGWGELDYAHYITLFPGERFCTLLDNAHNLPLHLAVELGLPVALVLCGAAVWALWRAQPWREVNPARQLAWGMLAVVGIHSLLEFPLWYGPFQWITVLALALLLVPQSGSERAGAPGAGWARHWAHALVLLRRPGALAVQALVVALLLAGGGYVSAQYLRLAQVFVPPAQRAGASTEAVLAQVAGTRLFADQVDFVVLTTTPVTPATASRIYPLAQQVLHFSPEPRVIEALIESAALLGHDAVVAQHLHRYRAAFPAEFARWSAANRAIAAGARPAP</sequence>
<feature type="domain" description="Virulence factor membrane-bound polymerase C-terminal" evidence="7">
    <location>
        <begin position="368"/>
        <end position="565"/>
    </location>
</feature>
<protein>
    <submittedName>
        <fullName evidence="9">Pilin glycosylation ligase PglL</fullName>
    </submittedName>
</protein>
<dbReference type="AlphaFoldDB" id="A0A4R2N7X0"/>
<keyword evidence="2 5" id="KW-0812">Transmembrane</keyword>
<evidence type="ECO:0000313" key="9">
    <source>
        <dbReference type="EMBL" id="TCP17050.1"/>
    </source>
</evidence>
<feature type="transmembrane region" description="Helical" evidence="5">
    <location>
        <begin position="124"/>
        <end position="141"/>
    </location>
</feature>
<keyword evidence="4 5" id="KW-0472">Membrane</keyword>
<dbReference type="InterPro" id="IPR007016">
    <property type="entry name" value="O-antigen_ligase-rel_domated"/>
</dbReference>
<dbReference type="PANTHER" id="PTHR37422:SF21">
    <property type="entry name" value="EXOQ-LIKE PROTEIN"/>
    <property type="match status" value="1"/>
</dbReference>
<feature type="transmembrane region" description="Helical" evidence="5">
    <location>
        <begin position="33"/>
        <end position="52"/>
    </location>
</feature>
<comment type="subcellular location">
    <subcellularLocation>
        <location evidence="1">Membrane</location>
        <topology evidence="1">Multi-pass membrane protein</topology>
    </subcellularLocation>
</comment>
<evidence type="ECO:0000256" key="1">
    <source>
        <dbReference type="ARBA" id="ARBA00004141"/>
    </source>
</evidence>
<dbReference type="Pfam" id="PF04932">
    <property type="entry name" value="Wzy_C"/>
    <property type="match status" value="1"/>
</dbReference>
<feature type="domain" description="O-antigen ligase-related" evidence="6">
    <location>
        <begin position="196"/>
        <end position="345"/>
    </location>
</feature>
<evidence type="ECO:0000256" key="5">
    <source>
        <dbReference type="SAM" id="Phobius"/>
    </source>
</evidence>